<dbReference type="Pfam" id="PF09351">
    <property type="entry name" value="DUF1993"/>
    <property type="match status" value="1"/>
</dbReference>
<accession>A0A090E5C3</accession>
<dbReference type="PANTHER" id="PTHR36922">
    <property type="entry name" value="BLL2446 PROTEIN"/>
    <property type="match status" value="1"/>
</dbReference>
<dbReference type="GeneID" id="31888158"/>
<protein>
    <recommendedName>
        <fullName evidence="3">DUF1993 family protein</fullName>
    </recommendedName>
</protein>
<dbReference type="SUPFAM" id="SSF109854">
    <property type="entry name" value="DinB/YfiT-like putative metalloenzymes"/>
    <property type="match status" value="1"/>
</dbReference>
<organism evidence="1 2">
    <name type="scientific">Mesorhizobium plurifarium</name>
    <dbReference type="NCBI Taxonomy" id="69974"/>
    <lineage>
        <taxon>Bacteria</taxon>
        <taxon>Pseudomonadati</taxon>
        <taxon>Pseudomonadota</taxon>
        <taxon>Alphaproteobacteria</taxon>
        <taxon>Hyphomicrobiales</taxon>
        <taxon>Phyllobacteriaceae</taxon>
        <taxon>Mesorhizobium</taxon>
    </lineage>
</organism>
<dbReference type="AlphaFoldDB" id="A0A090E5C3"/>
<proteinExistence type="predicted"/>
<evidence type="ECO:0000313" key="2">
    <source>
        <dbReference type="Proteomes" id="UP000046373"/>
    </source>
</evidence>
<dbReference type="EMBL" id="CCNB01000004">
    <property type="protein sequence ID" value="CDX24755.1"/>
    <property type="molecule type" value="Genomic_DNA"/>
</dbReference>
<dbReference type="PANTHER" id="PTHR36922:SF1">
    <property type="entry name" value="DUF1993 DOMAIN-CONTAINING PROTEIN"/>
    <property type="match status" value="1"/>
</dbReference>
<name>A0A090E5C3_MESPL</name>
<dbReference type="InterPro" id="IPR018531">
    <property type="entry name" value="DUF1993"/>
</dbReference>
<dbReference type="Gene3D" id="1.20.120.450">
    <property type="entry name" value="dinb family like domain"/>
    <property type="match status" value="1"/>
</dbReference>
<dbReference type="InterPro" id="IPR034660">
    <property type="entry name" value="DinB/YfiT-like"/>
</dbReference>
<gene>
    <name evidence="1" type="ORF">MPLDJ20_120065</name>
</gene>
<reference evidence="1 2" key="1">
    <citation type="submission" date="2014-08" db="EMBL/GenBank/DDBJ databases">
        <authorList>
            <person name="Moulin Lionel"/>
        </authorList>
    </citation>
    <scope>NUCLEOTIDE SEQUENCE [LARGE SCALE GENOMIC DNA]</scope>
</reference>
<dbReference type="Proteomes" id="UP000046373">
    <property type="component" value="Unassembled WGS sequence"/>
</dbReference>
<evidence type="ECO:0000313" key="1">
    <source>
        <dbReference type="EMBL" id="CDX24755.1"/>
    </source>
</evidence>
<sequence length="168" mass="18418">MTISMYDISVGVFAARLKALASVLTAAEQNAGERKIDPQVFLTARLAPDMFALTRQVQIATDHAKGAPSRLAGREVPKYEDNEASFAELQARIAKTLDHLATFTAVDLEGSEDRTVELRLGGREATLPGLQYLLNVATPNFYFHVTTAYDILRHNGVPLGKQTFLGNR</sequence>
<evidence type="ECO:0008006" key="3">
    <source>
        <dbReference type="Google" id="ProtNLM"/>
    </source>
</evidence>